<evidence type="ECO:0000256" key="4">
    <source>
        <dbReference type="SAM" id="Phobius"/>
    </source>
</evidence>
<dbReference type="Proteomes" id="UP000269154">
    <property type="component" value="Unassembled WGS sequence"/>
</dbReference>
<proteinExistence type="predicted"/>
<dbReference type="RefSeq" id="WP_124154368.1">
    <property type="nucleotide sequence ID" value="NZ_CAWOLW010000135.1"/>
</dbReference>
<feature type="region of interest" description="Disordered" evidence="3">
    <location>
        <begin position="72"/>
        <end position="91"/>
    </location>
</feature>
<gene>
    <name evidence="5" type="ORF">D5R40_06270</name>
</gene>
<evidence type="ECO:0000256" key="2">
    <source>
        <dbReference type="ARBA" id="ARBA00022738"/>
    </source>
</evidence>
<evidence type="ECO:0000313" key="5">
    <source>
        <dbReference type="EMBL" id="RQH50303.1"/>
    </source>
</evidence>
<keyword evidence="1" id="KW-0042">Antenna complex</keyword>
<evidence type="ECO:0000313" key="6">
    <source>
        <dbReference type="Proteomes" id="UP000269154"/>
    </source>
</evidence>
<organism evidence="5 6">
    <name type="scientific">Okeania hirsuta</name>
    <dbReference type="NCBI Taxonomy" id="1458930"/>
    <lineage>
        <taxon>Bacteria</taxon>
        <taxon>Bacillati</taxon>
        <taxon>Cyanobacteriota</taxon>
        <taxon>Cyanophyceae</taxon>
        <taxon>Oscillatoriophycideae</taxon>
        <taxon>Oscillatoriales</taxon>
        <taxon>Microcoleaceae</taxon>
        <taxon>Okeania</taxon>
    </lineage>
</organism>
<dbReference type="GO" id="GO:0016491">
    <property type="term" value="F:oxidoreductase activity"/>
    <property type="evidence" value="ECO:0007669"/>
    <property type="project" value="TreeGrafter"/>
</dbReference>
<dbReference type="PANTHER" id="PTHR12697:SF5">
    <property type="entry name" value="DEOXYHYPUSINE HYDROXYLASE"/>
    <property type="match status" value="1"/>
</dbReference>
<dbReference type="Gene3D" id="1.25.10.10">
    <property type="entry name" value="Leucine-rich Repeat Variant"/>
    <property type="match status" value="1"/>
</dbReference>
<keyword evidence="4" id="KW-0472">Membrane</keyword>
<reference evidence="5 6" key="1">
    <citation type="journal article" date="2018" name="ACS Chem. Biol.">
        <title>Ketoreductase domain dysfunction expands chemodiversity: malyngamide biosynthesis in the cyanobacterium Okeania hirsuta.</title>
        <authorList>
            <person name="Moss N.A."/>
            <person name="Leao T."/>
            <person name="Rankin M."/>
            <person name="McCullough T.M."/>
            <person name="Qu P."/>
            <person name="Korobeynikov A."/>
            <person name="Smith J.L."/>
            <person name="Gerwick L."/>
            <person name="Gerwick W.H."/>
        </authorList>
    </citation>
    <scope>NUCLEOTIDE SEQUENCE [LARGE SCALE GENOMIC DNA]</scope>
    <source>
        <strain evidence="5 6">PAB10Feb10-1</strain>
    </source>
</reference>
<feature type="transmembrane region" description="Helical" evidence="4">
    <location>
        <begin position="110"/>
        <end position="130"/>
    </location>
</feature>
<feature type="compositionally biased region" description="Polar residues" evidence="3">
    <location>
        <begin position="148"/>
        <end position="160"/>
    </location>
</feature>
<dbReference type="AlphaFoldDB" id="A0A3N6QQZ7"/>
<dbReference type="InterPro" id="IPR004155">
    <property type="entry name" value="PBS_lyase_HEAT"/>
</dbReference>
<name>A0A3N6QQZ7_9CYAN</name>
<feature type="region of interest" description="Disordered" evidence="3">
    <location>
        <begin position="141"/>
        <end position="179"/>
    </location>
</feature>
<dbReference type="OrthoDB" id="581048at2"/>
<dbReference type="InterPro" id="IPR016024">
    <property type="entry name" value="ARM-type_fold"/>
</dbReference>
<dbReference type="InterPro" id="IPR011989">
    <property type="entry name" value="ARM-like"/>
</dbReference>
<evidence type="ECO:0000256" key="3">
    <source>
        <dbReference type="SAM" id="MobiDB-lite"/>
    </source>
</evidence>
<comment type="caution">
    <text evidence="5">The sequence shown here is derived from an EMBL/GenBank/DDBJ whole genome shotgun (WGS) entry which is preliminary data.</text>
</comment>
<keyword evidence="6" id="KW-1185">Reference proteome</keyword>
<evidence type="ECO:0000256" key="1">
    <source>
        <dbReference type="ARBA" id="ARBA00022549"/>
    </source>
</evidence>
<protein>
    <submittedName>
        <fullName evidence="5">HEAT repeat domain-containing protein</fullName>
    </submittedName>
</protein>
<dbReference type="SUPFAM" id="SSF48371">
    <property type="entry name" value="ARM repeat"/>
    <property type="match status" value="1"/>
</dbReference>
<dbReference type="GO" id="GO:0030089">
    <property type="term" value="C:phycobilisome"/>
    <property type="evidence" value="ECO:0007669"/>
    <property type="project" value="UniProtKB-KW"/>
</dbReference>
<sequence>MAYYKSIFSIITSLTFLYSSATPSRAIVDDYSTGELNNRSFTEAENLQSTNQINYPVSLTKSSFPLYIAQDTDSEANKSQNNNQKESKSSDSKVPKAIRVILKALGGRKALFILSITSVLVTGTAVFILLKLFDDHQPKDLDPEDLQSQDQIPKTTSTDLNLKANDSEQSPSKWPRFPETSYLANKNNSLDSFVPPLQKSGENTSVEISKHSLKSHNLDIKAENFSTIESEENNHYERPENKVNLSQANNQHSTVEDSRDITLPNNYPLPEVNVVEELISGLQNFDPKKRHNAIWELGQRGDSRAVQPLVNLLIDSDSKQQSLILATLSEIGTKTLKPMNRALAMSMQNDNAEVRKNAIRDLTRIYELIIQTTSLLQQAEYDPDPEVEKTAKWALEQLNRIRPR</sequence>
<dbReference type="Pfam" id="PF13646">
    <property type="entry name" value="HEAT_2"/>
    <property type="match status" value="1"/>
</dbReference>
<accession>A0A3N6QQZ7</accession>
<dbReference type="SMART" id="SM00567">
    <property type="entry name" value="EZ_HEAT"/>
    <property type="match status" value="1"/>
</dbReference>
<keyword evidence="4" id="KW-0812">Transmembrane</keyword>
<keyword evidence="4" id="KW-1133">Transmembrane helix</keyword>
<dbReference type="EMBL" id="RCBY01000022">
    <property type="protein sequence ID" value="RQH50303.1"/>
    <property type="molecule type" value="Genomic_DNA"/>
</dbReference>
<dbReference type="PANTHER" id="PTHR12697">
    <property type="entry name" value="PBS LYASE HEAT-LIKE PROTEIN"/>
    <property type="match status" value="1"/>
</dbReference>
<keyword evidence="2" id="KW-0605">Phycobilisome</keyword>